<gene>
    <name evidence="3" type="ORF">PV327_008891</name>
</gene>
<dbReference type="PANTHER" id="PTHR21581:SF6">
    <property type="entry name" value="TRAFFICKING PROTEIN PARTICLE COMPLEX SUBUNIT 12"/>
    <property type="match status" value="1"/>
</dbReference>
<sequence length="626" mass="70122">MAETDDSDIHNKKNDGIKVNINNNLGRYFDSNAHTVFDDIISSQSDDVFKSSSSQLVTGGNGICELSPMSEIVSPEFLKNDTVFNAERSTDSSSTDFHRDAWIPCERTRKVLRSIATSTPNSNFPDCENLTMPGLKLQGDMVDATRETSIHFLGEDENIHRNILTAADVTQDERGLRNLIQAGCYRAAVNLSGRLLAVYGQGYGKINHPSKHTPHSLQLWYTRLSLLAKLRQIDVIKAESQPFGNLDKPDMYFIFYPELYGTRHGSMASFAFRLLLAEIPSYYGETKEAIDNLYKLLATINQIIKNLSMGLAEEGGTAKFGIAEREDSIRLWNGRQYRVLISIVNCALIMKNFALAIDVLEDLYKLTNWTREQAEILKSAIGRIHLFLGDVSAAEQKLIINKDITKTSPSIRELIDRGLMAVAQNAFQEAYTCFKSASAADPSNIMLINNMAVCLLYNGQLKAAVQLLENTVTRNPIKSLQESVILNISTLYELHTTHSKQSKLHLLRQLNRYKVVRVNLLLFNITIINMAQEVEETMKRIQSHKGVVGTIVVNSEGIPIKSTMDNTTTVQYSGLISGLCDKARSVVRDLDPTNDLTFLRARTKKNEIMIAPDKEFMLIVVQNPVD</sequence>
<accession>A0AA39FT96</accession>
<protein>
    <recommendedName>
        <fullName evidence="2">Roadblock/LAMTOR2 domain-containing protein</fullName>
    </recommendedName>
</protein>
<dbReference type="Gene3D" id="1.25.40.10">
    <property type="entry name" value="Tetratricopeptide repeat domain"/>
    <property type="match status" value="1"/>
</dbReference>
<reference evidence="3" key="1">
    <citation type="journal article" date="2023" name="bioRxiv">
        <title>Scaffold-level genome assemblies of two parasitoid biocontrol wasps reveal the parthenogenesis mechanism and an associated novel virus.</title>
        <authorList>
            <person name="Inwood S."/>
            <person name="Skelly J."/>
            <person name="Guhlin J."/>
            <person name="Harrop T."/>
            <person name="Goldson S."/>
            <person name="Dearden P."/>
        </authorList>
    </citation>
    <scope>NUCLEOTIDE SEQUENCE</scope>
    <source>
        <strain evidence="3">Lincoln</strain>
        <tissue evidence="3">Whole body</tissue>
    </source>
</reference>
<dbReference type="SUPFAM" id="SSF103196">
    <property type="entry name" value="Roadblock/LC7 domain"/>
    <property type="match status" value="1"/>
</dbReference>
<evidence type="ECO:0000259" key="2">
    <source>
        <dbReference type="SMART" id="SM00960"/>
    </source>
</evidence>
<dbReference type="Gene3D" id="3.30.450.30">
    <property type="entry name" value="Dynein light chain 2a, cytoplasmic"/>
    <property type="match status" value="1"/>
</dbReference>
<dbReference type="EMBL" id="JAQQBR010000005">
    <property type="protein sequence ID" value="KAK0175111.1"/>
    <property type="molecule type" value="Genomic_DNA"/>
</dbReference>
<dbReference type="AlphaFoldDB" id="A0AA39FT96"/>
<comment type="similarity">
    <text evidence="1">Belongs to the GAMAD family.</text>
</comment>
<dbReference type="GO" id="GO:0030008">
    <property type="term" value="C:TRAPP complex"/>
    <property type="evidence" value="ECO:0007669"/>
    <property type="project" value="TreeGrafter"/>
</dbReference>
<organism evidence="3 4">
    <name type="scientific">Microctonus hyperodae</name>
    <name type="common">Parasitoid wasp</name>
    <dbReference type="NCBI Taxonomy" id="165561"/>
    <lineage>
        <taxon>Eukaryota</taxon>
        <taxon>Metazoa</taxon>
        <taxon>Ecdysozoa</taxon>
        <taxon>Arthropoda</taxon>
        <taxon>Hexapoda</taxon>
        <taxon>Insecta</taxon>
        <taxon>Pterygota</taxon>
        <taxon>Neoptera</taxon>
        <taxon>Endopterygota</taxon>
        <taxon>Hymenoptera</taxon>
        <taxon>Apocrita</taxon>
        <taxon>Ichneumonoidea</taxon>
        <taxon>Braconidae</taxon>
        <taxon>Euphorinae</taxon>
        <taxon>Microctonus</taxon>
    </lineage>
</organism>
<keyword evidence="4" id="KW-1185">Reference proteome</keyword>
<dbReference type="PANTHER" id="PTHR21581">
    <property type="entry name" value="D-ALANYL-D-ALANINE CARBOXYPEPTIDASE"/>
    <property type="match status" value="1"/>
</dbReference>
<dbReference type="InterPro" id="IPR019734">
    <property type="entry name" value="TPR_rpt"/>
</dbReference>
<proteinExistence type="inferred from homology"/>
<comment type="caution">
    <text evidence="3">The sequence shown here is derived from an EMBL/GenBank/DDBJ whole genome shotgun (WGS) entry which is preliminary data.</text>
</comment>
<dbReference type="GO" id="GO:0005794">
    <property type="term" value="C:Golgi apparatus"/>
    <property type="evidence" value="ECO:0007669"/>
    <property type="project" value="TreeGrafter"/>
</dbReference>
<dbReference type="SUPFAM" id="SSF48452">
    <property type="entry name" value="TPR-like"/>
    <property type="match status" value="1"/>
</dbReference>
<dbReference type="InterPro" id="IPR011990">
    <property type="entry name" value="TPR-like_helical_dom_sf"/>
</dbReference>
<evidence type="ECO:0000256" key="1">
    <source>
        <dbReference type="ARBA" id="ARBA00007191"/>
    </source>
</evidence>
<feature type="domain" description="Roadblock/LAMTOR2" evidence="2">
    <location>
        <begin position="534"/>
        <end position="622"/>
    </location>
</feature>
<dbReference type="Pfam" id="PF03259">
    <property type="entry name" value="Robl_LC7"/>
    <property type="match status" value="1"/>
</dbReference>
<dbReference type="InterPro" id="IPR004942">
    <property type="entry name" value="Roadblock/LAMTOR2_dom"/>
</dbReference>
<dbReference type="SMART" id="SM00960">
    <property type="entry name" value="Robl_LC7"/>
    <property type="match status" value="1"/>
</dbReference>
<dbReference type="FunFam" id="3.30.450.30:FF:000009">
    <property type="entry name" value="Dynein light chain roadblock"/>
    <property type="match status" value="1"/>
</dbReference>
<evidence type="ECO:0000313" key="4">
    <source>
        <dbReference type="Proteomes" id="UP001168972"/>
    </source>
</evidence>
<dbReference type="Proteomes" id="UP001168972">
    <property type="component" value="Unassembled WGS sequence"/>
</dbReference>
<name>A0AA39FT96_MICHY</name>
<reference evidence="3" key="2">
    <citation type="submission" date="2023-03" db="EMBL/GenBank/DDBJ databases">
        <authorList>
            <person name="Inwood S.N."/>
            <person name="Skelly J.G."/>
            <person name="Guhlin J."/>
            <person name="Harrop T.W.R."/>
            <person name="Goldson S.G."/>
            <person name="Dearden P.K."/>
        </authorList>
    </citation>
    <scope>NUCLEOTIDE SEQUENCE</scope>
    <source>
        <strain evidence="3">Lincoln</strain>
        <tissue evidence="3">Whole body</tissue>
    </source>
</reference>
<dbReference type="SMART" id="SM00028">
    <property type="entry name" value="TPR"/>
    <property type="match status" value="2"/>
</dbReference>
<evidence type="ECO:0000313" key="3">
    <source>
        <dbReference type="EMBL" id="KAK0175111.1"/>
    </source>
</evidence>